<proteinExistence type="evidence at transcript level"/>
<dbReference type="SUPFAM" id="SSF143503">
    <property type="entry name" value="PUG domain-like"/>
    <property type="match status" value="1"/>
</dbReference>
<accession>A0A172Q377</accession>
<dbReference type="InterPro" id="IPR036339">
    <property type="entry name" value="PUB-like_dom_sf"/>
</dbReference>
<evidence type="ECO:0000256" key="1">
    <source>
        <dbReference type="SAM" id="MobiDB-lite"/>
    </source>
</evidence>
<name>A0A172Q377_EIMMA</name>
<dbReference type="EMBL" id="KR868755">
    <property type="protein sequence ID" value="AND76648.1"/>
    <property type="molecule type" value="mRNA"/>
</dbReference>
<protein>
    <recommendedName>
        <fullName evidence="3">PUB domain-containing protein</fullName>
    </recommendedName>
</protein>
<feature type="compositionally biased region" description="Polar residues" evidence="1">
    <location>
        <begin position="74"/>
        <end position="85"/>
    </location>
</feature>
<organism evidence="2">
    <name type="scientific">Eimeria maxima</name>
    <name type="common">Coccidian parasite</name>
    <dbReference type="NCBI Taxonomy" id="5804"/>
    <lineage>
        <taxon>Eukaryota</taxon>
        <taxon>Sar</taxon>
        <taxon>Alveolata</taxon>
        <taxon>Apicomplexa</taxon>
        <taxon>Conoidasida</taxon>
        <taxon>Coccidia</taxon>
        <taxon>Eucoccidiorida</taxon>
        <taxon>Eimeriorina</taxon>
        <taxon>Eimeriidae</taxon>
        <taxon>Eimeria</taxon>
    </lineage>
</organism>
<dbReference type="AlphaFoldDB" id="A0A172Q377"/>
<feature type="region of interest" description="Disordered" evidence="1">
    <location>
        <begin position="66"/>
        <end position="115"/>
    </location>
</feature>
<reference evidence="2" key="1">
    <citation type="submission" date="2015-05" db="EMBL/GenBank/DDBJ databases">
        <authorList>
            <person name="Wang D.B."/>
            <person name="Wang M."/>
        </authorList>
    </citation>
    <scope>NUCLEOTIDE SEQUENCE</scope>
</reference>
<dbReference type="VEuPathDB" id="ToxoDB:EMWEY_00009070"/>
<sequence length="203" mass="22674">MATEAEALLLEVGAEMGRTEEEMRPFIRKIVEENWLETKESLAALSSEQWKSLAIPLRLETAAAAETTAAAARPSTQPQDASSSPQVQQQQQQQPVLQLQQPQQQQQQQQQQDGFTVERGDAPDALFVCTIQDALDAFERQLDQESRKEAIRVLQQLLLGVLNEPLAAKTRKVRVANNTFNTADWATPCCSEGFAISRGLWRK</sequence>
<feature type="compositionally biased region" description="Low complexity" evidence="1">
    <location>
        <begin position="86"/>
        <end position="112"/>
    </location>
</feature>
<evidence type="ECO:0000313" key="2">
    <source>
        <dbReference type="EMBL" id="AND76648.1"/>
    </source>
</evidence>
<evidence type="ECO:0008006" key="3">
    <source>
        <dbReference type="Google" id="ProtNLM"/>
    </source>
</evidence>